<protein>
    <recommendedName>
        <fullName evidence="3">Protein kinase domain-containing protein</fullName>
    </recommendedName>
</protein>
<reference evidence="4 5" key="1">
    <citation type="journal article" date="2023" name="Nat. Commun.">
        <title>Origin of minicircular mitochondrial genomes in red algae.</title>
        <authorList>
            <person name="Lee Y."/>
            <person name="Cho C.H."/>
            <person name="Lee Y.M."/>
            <person name="Park S.I."/>
            <person name="Yang J.H."/>
            <person name="West J.A."/>
            <person name="Bhattacharya D."/>
            <person name="Yoon H.S."/>
        </authorList>
    </citation>
    <scope>NUCLEOTIDE SEQUENCE [LARGE SCALE GENOMIC DNA]</scope>
    <source>
        <strain evidence="4 5">CCMP1338</strain>
        <tissue evidence="4">Whole cell</tissue>
    </source>
</reference>
<dbReference type="PANTHER" id="PTHR43173:SF34">
    <property type="entry name" value="ABC1 ATYPICAL KINASE-LIKE DOMAIN-CONTAINING PROTEIN"/>
    <property type="match status" value="1"/>
</dbReference>
<evidence type="ECO:0000313" key="5">
    <source>
        <dbReference type="Proteomes" id="UP001157974"/>
    </source>
</evidence>
<dbReference type="EMBL" id="JAMWBK010000011">
    <property type="protein sequence ID" value="KAJ8901214.1"/>
    <property type="molecule type" value="Genomic_DNA"/>
</dbReference>
<feature type="coiled-coil region" evidence="1">
    <location>
        <begin position="269"/>
        <end position="303"/>
    </location>
</feature>
<sequence>MASLALKVVGATLLGGAAAGTAQYQLDEGIQRSVEFWRVALPTYLHYRMVEYQVKDRTDIEQTKAYSKLHQRYSPEIEKLVYYLRGFYLKLMQIGSTRDEFVPEEYMKWAKKTQDDVPPELTGPQVRELVETSLGRSFHSVFRSLEDDPIGAASIGQVHRAQLLDGRTVAVKVQYPHIEQKFRADMKTMMRFVKMFQPHQTGFMEEVERQFVTEFDYRGEAQNLNTIRDFVMPKYGSKVVVPEPIMDLCTKHVLVMEYLEGKRLVDSIREQYSKLAARLGKTLEELEEEQKNEVKESTKMSLESSQRYTRMLNMYFAVVDALYNSLAWIMNMTIARLGTRWEYRDPIKLINLAYILKLLLDVHGFQAITCGSFNGDPHPGNIIVCEDGRLGLLDYGQVKHMDLESRISYAKFMDALYRDDRKEIVKLYGNELGFVSKYSDPDVMYRRACFFHDRDSDDVTEGLNIQLFMEEMDRRDPVISMADEFIMVGRVLRP</sequence>
<dbReference type="PANTHER" id="PTHR43173">
    <property type="entry name" value="ABC1 FAMILY PROTEIN"/>
    <property type="match status" value="1"/>
</dbReference>
<dbReference type="InterPro" id="IPR004147">
    <property type="entry name" value="ABC1_dom"/>
</dbReference>
<feature type="signal peptide" evidence="2">
    <location>
        <begin position="1"/>
        <end position="19"/>
    </location>
</feature>
<dbReference type="PROSITE" id="PS50011">
    <property type="entry name" value="PROTEIN_KINASE_DOM"/>
    <property type="match status" value="1"/>
</dbReference>
<dbReference type="CDD" id="cd05121">
    <property type="entry name" value="ABC1_ADCK3-like"/>
    <property type="match status" value="1"/>
</dbReference>
<name>A0AAV8UFJ6_9RHOD</name>
<evidence type="ECO:0000313" key="4">
    <source>
        <dbReference type="EMBL" id="KAJ8901214.1"/>
    </source>
</evidence>
<dbReference type="GO" id="GO:0005524">
    <property type="term" value="F:ATP binding"/>
    <property type="evidence" value="ECO:0007669"/>
    <property type="project" value="InterPro"/>
</dbReference>
<dbReference type="InterPro" id="IPR051130">
    <property type="entry name" value="Mito_struct-func_regulator"/>
</dbReference>
<dbReference type="GO" id="GO:0004672">
    <property type="term" value="F:protein kinase activity"/>
    <property type="evidence" value="ECO:0007669"/>
    <property type="project" value="InterPro"/>
</dbReference>
<proteinExistence type="predicted"/>
<dbReference type="InterPro" id="IPR011009">
    <property type="entry name" value="Kinase-like_dom_sf"/>
</dbReference>
<dbReference type="Proteomes" id="UP001157974">
    <property type="component" value="Unassembled WGS sequence"/>
</dbReference>
<evidence type="ECO:0000256" key="1">
    <source>
        <dbReference type="SAM" id="Coils"/>
    </source>
</evidence>
<dbReference type="AlphaFoldDB" id="A0AAV8UFJ6"/>
<evidence type="ECO:0000259" key="3">
    <source>
        <dbReference type="PROSITE" id="PS50011"/>
    </source>
</evidence>
<evidence type="ECO:0000256" key="2">
    <source>
        <dbReference type="SAM" id="SignalP"/>
    </source>
</evidence>
<gene>
    <name evidence="4" type="ORF">NDN08_007063</name>
</gene>
<keyword evidence="2" id="KW-0732">Signal</keyword>
<organism evidence="4 5">
    <name type="scientific">Rhodosorus marinus</name>
    <dbReference type="NCBI Taxonomy" id="101924"/>
    <lineage>
        <taxon>Eukaryota</taxon>
        <taxon>Rhodophyta</taxon>
        <taxon>Stylonematophyceae</taxon>
        <taxon>Stylonematales</taxon>
        <taxon>Stylonemataceae</taxon>
        <taxon>Rhodosorus</taxon>
    </lineage>
</organism>
<dbReference type="SUPFAM" id="SSF56112">
    <property type="entry name" value="Protein kinase-like (PK-like)"/>
    <property type="match status" value="1"/>
</dbReference>
<feature type="domain" description="Protein kinase" evidence="3">
    <location>
        <begin position="144"/>
        <end position="494"/>
    </location>
</feature>
<dbReference type="InterPro" id="IPR000719">
    <property type="entry name" value="Prot_kinase_dom"/>
</dbReference>
<keyword evidence="1" id="KW-0175">Coiled coil</keyword>
<accession>A0AAV8UFJ6</accession>
<dbReference type="Pfam" id="PF03109">
    <property type="entry name" value="ABC1"/>
    <property type="match status" value="2"/>
</dbReference>
<feature type="chain" id="PRO_5043798822" description="Protein kinase domain-containing protein" evidence="2">
    <location>
        <begin position="20"/>
        <end position="494"/>
    </location>
</feature>
<keyword evidence="5" id="KW-1185">Reference proteome</keyword>
<comment type="caution">
    <text evidence="4">The sequence shown here is derived from an EMBL/GenBank/DDBJ whole genome shotgun (WGS) entry which is preliminary data.</text>
</comment>